<reference evidence="2 3" key="2">
    <citation type="submission" date="2019-09" db="EMBL/GenBank/DDBJ databases">
        <title>Genome Sequences of Streptomyces kaniharaensis ATCC 21070.</title>
        <authorList>
            <person name="Zhu W."/>
            <person name="De Crecy-Lagard V."/>
            <person name="Richards N.G."/>
        </authorList>
    </citation>
    <scope>NUCLEOTIDE SEQUENCE [LARGE SCALE GENOMIC DNA]</scope>
    <source>
        <strain evidence="2 3">SF-557</strain>
    </source>
</reference>
<dbReference type="OrthoDB" id="9797344at2"/>
<keyword evidence="3" id="KW-1185">Reference proteome</keyword>
<dbReference type="GO" id="GO:0016787">
    <property type="term" value="F:hydrolase activity"/>
    <property type="evidence" value="ECO:0007669"/>
    <property type="project" value="UniProtKB-KW"/>
</dbReference>
<evidence type="ECO:0000313" key="3">
    <source>
        <dbReference type="Proteomes" id="UP000450000"/>
    </source>
</evidence>
<dbReference type="SUPFAM" id="SSF109604">
    <property type="entry name" value="HD-domain/PDEase-like"/>
    <property type="match status" value="1"/>
</dbReference>
<dbReference type="AlphaFoldDB" id="A0A5S9CYD7"/>
<organism evidence="1">
    <name type="scientific">Streptomyces kaniharaensis</name>
    <dbReference type="NCBI Taxonomy" id="212423"/>
    <lineage>
        <taxon>Bacteria</taxon>
        <taxon>Bacillati</taxon>
        <taxon>Actinomycetota</taxon>
        <taxon>Actinomycetes</taxon>
        <taxon>Kitasatosporales</taxon>
        <taxon>Streptomycetaceae</taxon>
        <taxon>Streptomyces</taxon>
    </lineage>
</organism>
<evidence type="ECO:0000313" key="1">
    <source>
        <dbReference type="EMBL" id="AVW82954.1"/>
    </source>
</evidence>
<proteinExistence type="predicted"/>
<dbReference type="EMBL" id="KY705052">
    <property type="protein sequence ID" value="AVW82954.1"/>
    <property type="molecule type" value="Genomic_DNA"/>
</dbReference>
<dbReference type="RefSeq" id="WP_153459963.1">
    <property type="nucleotide sequence ID" value="NZ_WBOF01000001.1"/>
</dbReference>
<protein>
    <submittedName>
        <fullName evidence="1">Metal dependent phosphohydrolase</fullName>
    </submittedName>
</protein>
<reference evidence="1" key="1">
    <citation type="journal article" date="2019" name="Appl. Environ. Microbiol.">
        <title>Comparative investigation into formycin A and pyrazofurin A biosynthesis reveals branch pathways for the construction of C-nucleoside scaffolds.</title>
        <authorList>
            <person name="Zhang M."/>
            <person name="Zhang P."/>
            <person name="Xu G."/>
            <person name="Zhou W."/>
            <person name="Gao Y."/>
            <person name="Gong R."/>
            <person name="Cai Y.S."/>
            <person name="Cong H."/>
            <person name="Deng Z."/>
            <person name="Price N.P.J."/>
            <person name="Mao X."/>
            <person name="Chen W."/>
        </authorList>
    </citation>
    <scope>NUCLEOTIDE SEQUENCE</scope>
    <source>
        <strain evidence="1">ATCC 21070</strain>
    </source>
</reference>
<evidence type="ECO:0000313" key="2">
    <source>
        <dbReference type="EMBL" id="MQS11299.1"/>
    </source>
</evidence>
<name>A0A5S9CYD7_9ACTN</name>
<sequence>MTSIFDRLYDHTLADLGALDAPYDTGHLSRTAALAGRIAEESGLAAGTARCAAHLYHRFRLPGARDAPAGTRDSALDFLTRSGVPGELHRDLLTVVGPGSPAAETPYRAAVLDAERIDAMGAAGLQRALTGEGLPWHPDGPAAGRPRPAPPELYEELVRAERELLTEPARRLAADRMDLVHRLAADYRTEAELGRLPGEPDPGPAAATRVDWDPKSGFLQAVFDAPATGPLVRIGYRGEVWLTFDETDRLLGIDLHNAPPALVALLPPAQQHRYFWHSTARGDGVAWWADHATGHAWITAAPGLAHHRATAVTDIEVGTRTDRPAVLRLHVQANP</sequence>
<dbReference type="Gene3D" id="1.10.3210.50">
    <property type="match status" value="1"/>
</dbReference>
<dbReference type="EMBL" id="WBOF01000001">
    <property type="protein sequence ID" value="MQS11299.1"/>
    <property type="molecule type" value="Genomic_DNA"/>
</dbReference>
<accession>A0A5S9CYD7</accession>
<gene>
    <name evidence="1" type="primary">cof25</name>
    <name evidence="2" type="ORF">F7Q99_03090</name>
</gene>
<keyword evidence="1" id="KW-0378">Hydrolase</keyword>
<dbReference type="Proteomes" id="UP000450000">
    <property type="component" value="Unassembled WGS sequence"/>
</dbReference>